<evidence type="ECO:0000313" key="2">
    <source>
        <dbReference type="Proteomes" id="UP000003011"/>
    </source>
</evidence>
<evidence type="ECO:0000313" key="1">
    <source>
        <dbReference type="EMBL" id="EHI56292.1"/>
    </source>
</evidence>
<protein>
    <recommendedName>
        <fullName evidence="3">ACT domain-containing protein</fullName>
    </recommendedName>
</protein>
<sequence length="74" mass="8325">MKTTLYASLAQGMDSFLRIAMTLRRRELKLKSLSMSTDCNEMVLVVMENETSSKTVLNHIAKLCDVSNVRVETA</sequence>
<evidence type="ECO:0008006" key="3">
    <source>
        <dbReference type="Google" id="ProtNLM"/>
    </source>
</evidence>
<accession>G5GG82</accession>
<proteinExistence type="predicted"/>
<dbReference type="AlphaFoldDB" id="G5GG82"/>
<comment type="caution">
    <text evidence="1">The sequence shown here is derived from an EMBL/GenBank/DDBJ whole genome shotgun (WGS) entry which is preliminary data.</text>
</comment>
<dbReference type="RefSeq" id="WP_005539702.1">
    <property type="nucleotide sequence ID" value="NZ_JH378830.1"/>
</dbReference>
<dbReference type="Pfam" id="PF13710">
    <property type="entry name" value="ACT_5"/>
    <property type="match status" value="1"/>
</dbReference>
<dbReference type="EMBL" id="ACZL01000011">
    <property type="protein sequence ID" value="EHI56292.1"/>
    <property type="molecule type" value="Genomic_DNA"/>
</dbReference>
<dbReference type="PATRIC" id="fig|679200.3.peg.606"/>
<organism evidence="1 2">
    <name type="scientific">Johnsonella ignava ATCC 51276</name>
    <dbReference type="NCBI Taxonomy" id="679200"/>
    <lineage>
        <taxon>Bacteria</taxon>
        <taxon>Bacillati</taxon>
        <taxon>Bacillota</taxon>
        <taxon>Clostridia</taxon>
        <taxon>Lachnospirales</taxon>
        <taxon>Lachnospiraceae</taxon>
        <taxon>Johnsonella</taxon>
    </lineage>
</organism>
<dbReference type="STRING" id="679200.HMPREF9333_00572"/>
<dbReference type="eggNOG" id="ENOG5033KZQ">
    <property type="taxonomic scope" value="Bacteria"/>
</dbReference>
<reference evidence="1 2" key="1">
    <citation type="submission" date="2011-08" db="EMBL/GenBank/DDBJ databases">
        <title>The Genome Sequence of Johnsonella ignava ATCC 51276.</title>
        <authorList>
            <consortium name="The Broad Institute Genome Sequencing Platform"/>
            <person name="Earl A."/>
            <person name="Ward D."/>
            <person name="Feldgarden M."/>
            <person name="Gevers D."/>
            <person name="Izard J."/>
            <person name="Blanton J.M."/>
            <person name="Baranova O.V."/>
            <person name="Dewhirst F.E."/>
            <person name="Young S.K."/>
            <person name="Zeng Q."/>
            <person name="Gargeya S."/>
            <person name="Fitzgerald M."/>
            <person name="Haas B."/>
            <person name="Abouelleil A."/>
            <person name="Alvarado L."/>
            <person name="Arachchi H.M."/>
            <person name="Berlin A."/>
            <person name="Brown A."/>
            <person name="Chapman S.B."/>
            <person name="Chen Z."/>
            <person name="Dunbar C."/>
            <person name="Freedman E."/>
            <person name="Gearin G."/>
            <person name="Gellesch M."/>
            <person name="Goldberg J."/>
            <person name="Griggs A."/>
            <person name="Gujja S."/>
            <person name="Heiman D."/>
            <person name="Howarth C."/>
            <person name="Larson L."/>
            <person name="Lui A."/>
            <person name="MacDonald P.J.P."/>
            <person name="Montmayeur A."/>
            <person name="Murphy C."/>
            <person name="Neiman D."/>
            <person name="Pearson M."/>
            <person name="Priest M."/>
            <person name="Roberts A."/>
            <person name="Saif S."/>
            <person name="Shea T."/>
            <person name="Shenoy N."/>
            <person name="Sisk P."/>
            <person name="Stolte C."/>
            <person name="Sykes S."/>
            <person name="Wortman J."/>
            <person name="Nusbaum C."/>
            <person name="Birren B."/>
        </authorList>
    </citation>
    <scope>NUCLEOTIDE SEQUENCE [LARGE SCALE GENOMIC DNA]</scope>
    <source>
        <strain evidence="1 2">ATCC 51276</strain>
    </source>
</reference>
<name>G5GG82_9FIRM</name>
<dbReference type="Proteomes" id="UP000003011">
    <property type="component" value="Unassembled WGS sequence"/>
</dbReference>
<dbReference type="OrthoDB" id="1752844at2"/>
<gene>
    <name evidence="1" type="ORF">HMPREF9333_00572</name>
</gene>
<keyword evidence="2" id="KW-1185">Reference proteome</keyword>
<dbReference type="HOGENOM" id="CLU_2684587_0_0_9"/>